<organism evidence="3 4">
    <name type="scientific">Hyaloscypha hepaticicola</name>
    <dbReference type="NCBI Taxonomy" id="2082293"/>
    <lineage>
        <taxon>Eukaryota</taxon>
        <taxon>Fungi</taxon>
        <taxon>Dikarya</taxon>
        <taxon>Ascomycota</taxon>
        <taxon>Pezizomycotina</taxon>
        <taxon>Leotiomycetes</taxon>
        <taxon>Helotiales</taxon>
        <taxon>Hyaloscyphaceae</taxon>
        <taxon>Hyaloscypha</taxon>
    </lineage>
</organism>
<dbReference type="EMBL" id="KZ613541">
    <property type="protein sequence ID" value="PMD12842.1"/>
    <property type="molecule type" value="Genomic_DNA"/>
</dbReference>
<feature type="transmembrane region" description="Helical" evidence="2">
    <location>
        <begin position="511"/>
        <end position="530"/>
    </location>
</feature>
<evidence type="ECO:0000313" key="3">
    <source>
        <dbReference type="EMBL" id="PMD12842.1"/>
    </source>
</evidence>
<accession>A0A2J6PFL1</accession>
<dbReference type="AlphaFoldDB" id="A0A2J6PFL1"/>
<keyword evidence="2" id="KW-0812">Transmembrane</keyword>
<gene>
    <name evidence="3" type="ORF">NA56DRAFT_712698</name>
</gene>
<evidence type="ECO:0000313" key="4">
    <source>
        <dbReference type="Proteomes" id="UP000235672"/>
    </source>
</evidence>
<keyword evidence="2" id="KW-0472">Membrane</keyword>
<reference evidence="3 4" key="1">
    <citation type="submission" date="2016-05" db="EMBL/GenBank/DDBJ databases">
        <title>A degradative enzymes factory behind the ericoid mycorrhizal symbiosis.</title>
        <authorList>
            <consortium name="DOE Joint Genome Institute"/>
            <person name="Martino E."/>
            <person name="Morin E."/>
            <person name="Grelet G."/>
            <person name="Kuo A."/>
            <person name="Kohler A."/>
            <person name="Daghino S."/>
            <person name="Barry K."/>
            <person name="Choi C."/>
            <person name="Cichocki N."/>
            <person name="Clum A."/>
            <person name="Copeland A."/>
            <person name="Hainaut M."/>
            <person name="Haridas S."/>
            <person name="Labutti K."/>
            <person name="Lindquist E."/>
            <person name="Lipzen A."/>
            <person name="Khouja H.-R."/>
            <person name="Murat C."/>
            <person name="Ohm R."/>
            <person name="Olson A."/>
            <person name="Spatafora J."/>
            <person name="Veneault-Fourrey C."/>
            <person name="Henrissat B."/>
            <person name="Grigoriev I."/>
            <person name="Martin F."/>
            <person name="Perotto S."/>
        </authorList>
    </citation>
    <scope>NUCLEOTIDE SEQUENCE [LARGE SCALE GENOMIC DNA]</scope>
    <source>
        <strain evidence="3 4">UAMH 7357</strain>
    </source>
</reference>
<proteinExistence type="predicted"/>
<evidence type="ECO:0000256" key="2">
    <source>
        <dbReference type="SAM" id="Phobius"/>
    </source>
</evidence>
<dbReference type="OrthoDB" id="5428055at2759"/>
<evidence type="ECO:0000256" key="1">
    <source>
        <dbReference type="SAM" id="MobiDB-lite"/>
    </source>
</evidence>
<protein>
    <submittedName>
        <fullName evidence="3">Uncharacterized protein</fullName>
    </submittedName>
</protein>
<keyword evidence="4" id="KW-1185">Reference proteome</keyword>
<name>A0A2J6PFL1_9HELO</name>
<dbReference type="Proteomes" id="UP000235672">
    <property type="component" value="Unassembled WGS sequence"/>
</dbReference>
<keyword evidence="2" id="KW-1133">Transmembrane helix</keyword>
<feature type="region of interest" description="Disordered" evidence="1">
    <location>
        <begin position="583"/>
        <end position="604"/>
    </location>
</feature>
<sequence length="604" mass="68464">MEDFLLRRDDPLESKRLDEFFENFWYPEFSTLRKLYFKTTLGYVKSQGEEDGEEIGIFFTDSGDTDSPREFEVLTKFCRGTFLKNVISGRGTAGSLRVAWMDERTSSPVQETCGPARQHGNPLTATGLFRALTEARFDHDHLPDASRRLIYITDLSPACIQALAATVSSHQAAGLRDAIYKYLEFQTSIAVNITSAGLLTFQLDLHLPFFILSKSPPPKENIGKIKAQPRRRWTDLSFLKLDKLDFVTEESSHDEIWGIQDAQISCAVAGYDDWRWVGYGFVDAEVDGILAESSEMDLLHDPIAAGGLHSNYPIQKPRDYWIKIFEIRIRYVKRNWDYLVHKLEVGVEQYMKENPLIQSRRSQTAQERATRVEEAFDVNSQMIEVLRQIGGVLSDTIKAWESFISSESHIGFFWRTETSSISKHSARSLRAIKIIFQELEGNHDKIKSLKQRCSKFSSTLKLRLILENKTAADQNGMTSEFTVSVLYPPALAAAIFSMQQSAVPFDLTPRALAFALVLLFIIVHGVRFLGRRGLPRWSSLREISAWWIKNKKLDGEGHESLDIELGNIGLSVADVSSDKIVTGDDRNDPRTCGTRAILGPRDDE</sequence>